<dbReference type="InterPro" id="IPR043917">
    <property type="entry name" value="DUF5753"/>
</dbReference>
<dbReference type="InterPro" id="IPR001387">
    <property type="entry name" value="Cro/C1-type_HTH"/>
</dbReference>
<evidence type="ECO:0000259" key="1">
    <source>
        <dbReference type="PROSITE" id="PS50943"/>
    </source>
</evidence>
<dbReference type="CDD" id="cd00093">
    <property type="entry name" value="HTH_XRE"/>
    <property type="match status" value="1"/>
</dbReference>
<sequence length="290" mass="32230">MAVVSSGSPLAARRKLGDELRKLRDGLGMTAKDVGAHCNCHNSKISRIELAQRACSRKDFEAFMELYDVDEEKRAELAELMVLGLQRIPPWWQAYADVISANYAEFLAYESEAARCCEYQPLLIPGPLQTPEYAHAVTGVSFTALGPDQVEGLVEVRMRRQQRLREDVPVIFEAVVTEAALRLRVGGAAVMRGQLRHLVQMAGLDHVTLRVMPFEAGEKAAITGAFTLFGMQLGGEAEVAFTESADNTTNFRDDPLTLRRMNRLFRNLSAASLSEDDSVELVERIEEELV</sequence>
<reference evidence="2 3" key="1">
    <citation type="journal article" date="2019" name="Int. J. Syst. Evol. Microbiol.">
        <title>The Global Catalogue of Microorganisms (GCM) 10K type strain sequencing project: providing services to taxonomists for standard genome sequencing and annotation.</title>
        <authorList>
            <consortium name="The Broad Institute Genomics Platform"/>
            <consortium name="The Broad Institute Genome Sequencing Center for Infectious Disease"/>
            <person name="Wu L."/>
            <person name="Ma J."/>
        </authorList>
    </citation>
    <scope>NUCLEOTIDE SEQUENCE [LARGE SCALE GENOMIC DNA]</scope>
    <source>
        <strain evidence="2 3">JCM 16374</strain>
    </source>
</reference>
<dbReference type="SMART" id="SM00530">
    <property type="entry name" value="HTH_XRE"/>
    <property type="match status" value="1"/>
</dbReference>
<name>A0ABN3S072_9ACTN</name>
<dbReference type="Pfam" id="PF13560">
    <property type="entry name" value="HTH_31"/>
    <property type="match status" value="1"/>
</dbReference>
<dbReference type="Gene3D" id="1.10.260.40">
    <property type="entry name" value="lambda repressor-like DNA-binding domains"/>
    <property type="match status" value="1"/>
</dbReference>
<comment type="caution">
    <text evidence="2">The sequence shown here is derived from an EMBL/GenBank/DDBJ whole genome shotgun (WGS) entry which is preliminary data.</text>
</comment>
<dbReference type="RefSeq" id="WP_344577010.1">
    <property type="nucleotide sequence ID" value="NZ_BAAARK010000010.1"/>
</dbReference>
<evidence type="ECO:0000313" key="2">
    <source>
        <dbReference type="EMBL" id="GAA2664876.1"/>
    </source>
</evidence>
<feature type="domain" description="HTH cro/C1-type" evidence="1">
    <location>
        <begin position="20"/>
        <end position="74"/>
    </location>
</feature>
<dbReference type="PROSITE" id="PS50943">
    <property type="entry name" value="HTH_CROC1"/>
    <property type="match status" value="1"/>
</dbReference>
<keyword evidence="3" id="KW-1185">Reference proteome</keyword>
<gene>
    <name evidence="2" type="ORF">GCM10009864_37070</name>
</gene>
<evidence type="ECO:0000313" key="3">
    <source>
        <dbReference type="Proteomes" id="UP001500994"/>
    </source>
</evidence>
<dbReference type="EMBL" id="BAAARK010000010">
    <property type="protein sequence ID" value="GAA2664876.1"/>
    <property type="molecule type" value="Genomic_DNA"/>
</dbReference>
<dbReference type="Pfam" id="PF19054">
    <property type="entry name" value="DUF5753"/>
    <property type="match status" value="1"/>
</dbReference>
<dbReference type="SUPFAM" id="SSF47413">
    <property type="entry name" value="lambda repressor-like DNA-binding domains"/>
    <property type="match status" value="1"/>
</dbReference>
<accession>A0ABN3S072</accession>
<proteinExistence type="predicted"/>
<dbReference type="Proteomes" id="UP001500994">
    <property type="component" value="Unassembled WGS sequence"/>
</dbReference>
<organism evidence="2 3">
    <name type="scientific">Streptomyces lunalinharesii</name>
    <dbReference type="NCBI Taxonomy" id="333384"/>
    <lineage>
        <taxon>Bacteria</taxon>
        <taxon>Bacillati</taxon>
        <taxon>Actinomycetota</taxon>
        <taxon>Actinomycetes</taxon>
        <taxon>Kitasatosporales</taxon>
        <taxon>Streptomycetaceae</taxon>
        <taxon>Streptomyces</taxon>
    </lineage>
</organism>
<protein>
    <submittedName>
        <fullName evidence="2">Helix-turn-helix transcriptional regulator</fullName>
    </submittedName>
</protein>
<dbReference type="InterPro" id="IPR010982">
    <property type="entry name" value="Lambda_DNA-bd_dom_sf"/>
</dbReference>